<evidence type="ECO:0000313" key="2">
    <source>
        <dbReference type="EMBL" id="QDH46266.1"/>
    </source>
</evidence>
<accession>A0A513ZZ40</accession>
<dbReference type="EMBL" id="MK838107">
    <property type="protein sequence ID" value="QDH46266.1"/>
    <property type="molecule type" value="Genomic_DNA"/>
</dbReference>
<protein>
    <submittedName>
        <fullName evidence="2">Uncharacterized protein</fullName>
    </submittedName>
</protein>
<organism evidence="2 3">
    <name type="scientific">Aeromonas phage LAh1</name>
    <dbReference type="NCBI Taxonomy" id="2591024"/>
    <lineage>
        <taxon>Viruses</taxon>
        <taxon>Duplodnaviria</taxon>
        <taxon>Heunggongvirae</taxon>
        <taxon>Uroviricota</taxon>
        <taxon>Caudoviricetes</taxon>
        <taxon>Autographivirales</taxon>
        <taxon>Autonotataviridae</taxon>
        <taxon>Melnykvirinae</taxon>
        <taxon>Ahphunavirus</taxon>
        <taxon>Ahphunavirus LAh1</taxon>
    </lineage>
</organism>
<evidence type="ECO:0000313" key="3">
    <source>
        <dbReference type="Proteomes" id="UP000316756"/>
    </source>
</evidence>
<reference evidence="2 3" key="1">
    <citation type="submission" date="2019-04" db="EMBL/GenBank/DDBJ databases">
        <title>Novel bacteriophages capable of disrupting biofilms from clinical strains of Aeromonas hydrophila with intrinsic antibiotic resistance.</title>
        <authorList>
            <person name="Kabwe M."/>
            <person name="Brown T.L."/>
            <person name="Speirs L."/>
            <person name="Ku H."/>
            <person name="Leach M."/>
            <person name="Chan H.T."/>
            <person name="Petrovski S."/>
            <person name="Lock P."/>
            <person name="Tucci J."/>
        </authorList>
    </citation>
    <scope>NUCLEOTIDE SEQUENCE [LARGE SCALE GENOMIC DNA]</scope>
</reference>
<evidence type="ECO:0000256" key="1">
    <source>
        <dbReference type="SAM" id="MobiDB-lite"/>
    </source>
</evidence>
<gene>
    <name evidence="2" type="ORF">LAh1_31</name>
</gene>
<feature type="compositionally biased region" description="Low complexity" evidence="1">
    <location>
        <begin position="36"/>
        <end position="47"/>
    </location>
</feature>
<sequence length="124" mass="13155">MPVRPSPRTCKSRSRSAMVGRTPAPVAPSTGAGAFPTSPSTSTPATSLLTTRWRPLMSKKLRNLKFLNKQVIAIRGGSSAGSLPDGMAEGDALGLLCAITDCGGWLCEECPVHRESMKQEKENV</sequence>
<keyword evidence="3" id="KW-1185">Reference proteome</keyword>
<dbReference type="Proteomes" id="UP000316756">
    <property type="component" value="Segment"/>
</dbReference>
<feature type="region of interest" description="Disordered" evidence="1">
    <location>
        <begin position="1"/>
        <end position="47"/>
    </location>
</feature>
<proteinExistence type="predicted"/>
<name>A0A513ZZ40_9CAUD</name>